<dbReference type="Proteomes" id="UP001274830">
    <property type="component" value="Unassembled WGS sequence"/>
</dbReference>
<dbReference type="AlphaFoldDB" id="A0AAE0WXQ9"/>
<comment type="caution">
    <text evidence="2">The sequence shown here is derived from an EMBL/GenBank/DDBJ whole genome shotgun (WGS) entry which is preliminary data.</text>
</comment>
<keyword evidence="3" id="KW-1185">Reference proteome</keyword>
<evidence type="ECO:0000313" key="2">
    <source>
        <dbReference type="EMBL" id="KAK3679846.1"/>
    </source>
</evidence>
<evidence type="ECO:0000313" key="3">
    <source>
        <dbReference type="Proteomes" id="UP001274830"/>
    </source>
</evidence>
<feature type="compositionally biased region" description="Acidic residues" evidence="1">
    <location>
        <begin position="91"/>
        <end position="115"/>
    </location>
</feature>
<evidence type="ECO:0000256" key="1">
    <source>
        <dbReference type="SAM" id="MobiDB-lite"/>
    </source>
</evidence>
<feature type="region of interest" description="Disordered" evidence="1">
    <location>
        <begin position="42"/>
        <end position="131"/>
    </location>
</feature>
<organism evidence="2 3">
    <name type="scientific">Recurvomyces mirabilis</name>
    <dbReference type="NCBI Taxonomy" id="574656"/>
    <lineage>
        <taxon>Eukaryota</taxon>
        <taxon>Fungi</taxon>
        <taxon>Dikarya</taxon>
        <taxon>Ascomycota</taxon>
        <taxon>Pezizomycotina</taxon>
        <taxon>Dothideomycetes</taxon>
        <taxon>Dothideomycetidae</taxon>
        <taxon>Mycosphaerellales</taxon>
        <taxon>Teratosphaeriaceae</taxon>
        <taxon>Recurvomyces</taxon>
    </lineage>
</organism>
<gene>
    <name evidence="2" type="ORF">LTR78_000222</name>
</gene>
<dbReference type="EMBL" id="JAUTXT010000001">
    <property type="protein sequence ID" value="KAK3679846.1"/>
    <property type="molecule type" value="Genomic_DNA"/>
</dbReference>
<proteinExistence type="predicted"/>
<feature type="region of interest" description="Disordered" evidence="1">
    <location>
        <begin position="1"/>
        <end position="28"/>
    </location>
</feature>
<accession>A0AAE0WXQ9</accession>
<sequence length="131" mass="13633">MNDTEDLVESTEGAGVAVMPTGDRGGSKVVLGKEAIGKTTIGMKPSTIPLEGNDPEEIGKNTTASASGLGSGEDRAGAVAAKKGKGPYNTDSEDDETYDDDDGEDDGCWEEDDDAWQGGRGWGSGKFRSER</sequence>
<protein>
    <submittedName>
        <fullName evidence="2">Uncharacterized protein</fullName>
    </submittedName>
</protein>
<reference evidence="2" key="1">
    <citation type="submission" date="2023-07" db="EMBL/GenBank/DDBJ databases">
        <title>Black Yeasts Isolated from many extreme environments.</title>
        <authorList>
            <person name="Coleine C."/>
            <person name="Stajich J.E."/>
            <person name="Selbmann L."/>
        </authorList>
    </citation>
    <scope>NUCLEOTIDE SEQUENCE</scope>
    <source>
        <strain evidence="2">CCFEE 5485</strain>
    </source>
</reference>
<name>A0AAE0WXQ9_9PEZI</name>